<dbReference type="EMBL" id="CP060202">
    <property type="protein sequence ID" value="QNH62648.1"/>
    <property type="molecule type" value="Genomic_DNA"/>
</dbReference>
<dbReference type="Proteomes" id="UP000515489">
    <property type="component" value="Chromosome"/>
</dbReference>
<dbReference type="InterPro" id="IPR050982">
    <property type="entry name" value="Auxin_biosynth/cation_transpt"/>
</dbReference>
<dbReference type="PRINTS" id="PR00368">
    <property type="entry name" value="FADPNR"/>
</dbReference>
<keyword evidence="1" id="KW-0560">Oxidoreductase</keyword>
<sequence>MTEFSFDTLVIGAGQAGLAAAYYLQQRNIDFVLLEERAAVGDVWASRFDALRLFSPRWASGLPGLPWPGSALGYPTKDEAAAYLRQYAAHFRFPIHTGQRAVSLAPATVGNGYTVQTATGQLYHVHRVIVSTGAYSMPRIPGFAAQLPAAVQQLHSSQYRNPQQLPGTGAVGVVGSGNSALQIAADVATIRPVYAAFDDSTPSFPNNQATWALLKGTGMLGISRYNALGRYAMLQPEPVVRGDLQRLRRFSNAQFIGRASSSTPAGGLQGQRLATPPLDAIVWATGFGPGFDWIKLPIFEADGTPRHHYGLTEARGIAFLGLPWLNSRSSALMGGVGTDARYVVAQLLGST</sequence>
<dbReference type="KEGG" id="hsk:H4317_02140"/>
<dbReference type="GO" id="GO:0050660">
    <property type="term" value="F:flavin adenine dinucleotide binding"/>
    <property type="evidence" value="ECO:0007669"/>
    <property type="project" value="TreeGrafter"/>
</dbReference>
<dbReference type="PANTHER" id="PTHR43539">
    <property type="entry name" value="FLAVIN-BINDING MONOOXYGENASE-LIKE PROTEIN (AFU_ORTHOLOGUE AFUA_4G09220)"/>
    <property type="match status" value="1"/>
</dbReference>
<dbReference type="SUPFAM" id="SSF51905">
    <property type="entry name" value="FAD/NAD(P)-binding domain"/>
    <property type="match status" value="1"/>
</dbReference>
<dbReference type="AlphaFoldDB" id="A0A7G7W8F5"/>
<gene>
    <name evidence="2" type="ORF">H4317_02140</name>
</gene>
<dbReference type="Pfam" id="PF13738">
    <property type="entry name" value="Pyr_redox_3"/>
    <property type="match status" value="1"/>
</dbReference>
<dbReference type="PANTHER" id="PTHR43539:SF78">
    <property type="entry name" value="FLAVIN-CONTAINING MONOOXYGENASE"/>
    <property type="match status" value="1"/>
</dbReference>
<accession>A0A7G7W8F5</accession>
<protein>
    <submittedName>
        <fullName evidence="2">NAD(P)-binding domain-containing protein</fullName>
    </submittedName>
</protein>
<keyword evidence="3" id="KW-1185">Reference proteome</keyword>
<reference evidence="2 3" key="1">
    <citation type="submission" date="2020-08" db="EMBL/GenBank/DDBJ databases">
        <title>Hymenobacter sp. S2-20-2 genome sequencing.</title>
        <authorList>
            <person name="Jin L."/>
        </authorList>
    </citation>
    <scope>NUCLEOTIDE SEQUENCE [LARGE SCALE GENOMIC DNA]</scope>
    <source>
        <strain evidence="2 3">S2-20-2</strain>
    </source>
</reference>
<proteinExistence type="predicted"/>
<dbReference type="RefSeq" id="WP_185888554.1">
    <property type="nucleotide sequence ID" value="NZ_CP060202.1"/>
</dbReference>
<name>A0A7G7W8F5_9BACT</name>
<evidence type="ECO:0000256" key="1">
    <source>
        <dbReference type="ARBA" id="ARBA00023002"/>
    </source>
</evidence>
<organism evidence="2 3">
    <name type="scientific">Hymenobacter sediminicola</name>
    <dbReference type="NCBI Taxonomy" id="2761579"/>
    <lineage>
        <taxon>Bacteria</taxon>
        <taxon>Pseudomonadati</taxon>
        <taxon>Bacteroidota</taxon>
        <taxon>Cytophagia</taxon>
        <taxon>Cytophagales</taxon>
        <taxon>Hymenobacteraceae</taxon>
        <taxon>Hymenobacter</taxon>
    </lineage>
</organism>
<evidence type="ECO:0000313" key="2">
    <source>
        <dbReference type="EMBL" id="QNH62648.1"/>
    </source>
</evidence>
<dbReference type="Gene3D" id="3.50.50.60">
    <property type="entry name" value="FAD/NAD(P)-binding domain"/>
    <property type="match status" value="1"/>
</dbReference>
<dbReference type="InterPro" id="IPR036188">
    <property type="entry name" value="FAD/NAD-bd_sf"/>
</dbReference>
<dbReference type="PRINTS" id="PR00469">
    <property type="entry name" value="PNDRDTASEII"/>
</dbReference>
<evidence type="ECO:0000313" key="3">
    <source>
        <dbReference type="Proteomes" id="UP000515489"/>
    </source>
</evidence>
<dbReference type="GO" id="GO:0004497">
    <property type="term" value="F:monooxygenase activity"/>
    <property type="evidence" value="ECO:0007669"/>
    <property type="project" value="TreeGrafter"/>
</dbReference>